<gene>
    <name evidence="1" type="ORF">QTP81_09370</name>
</gene>
<dbReference type="Proteomes" id="UP001234343">
    <property type="component" value="Unassembled WGS sequence"/>
</dbReference>
<dbReference type="InterPro" id="IPR003787">
    <property type="entry name" value="Sulphur_relay_DsrE/F-like"/>
</dbReference>
<dbReference type="InterPro" id="IPR027396">
    <property type="entry name" value="DsrEFH-like"/>
</dbReference>
<comment type="caution">
    <text evidence="1">The sequence shown here is derived from an EMBL/GenBank/DDBJ whole genome shotgun (WGS) entry which is preliminary data.</text>
</comment>
<name>A0ABT7SZ34_9ALTE</name>
<keyword evidence="2" id="KW-1185">Reference proteome</keyword>
<protein>
    <submittedName>
        <fullName evidence="1">DsrE family protein</fullName>
    </submittedName>
</protein>
<accession>A0ABT7SZ34</accession>
<reference evidence="1 2" key="1">
    <citation type="submission" date="2023-06" db="EMBL/GenBank/DDBJ databases">
        <title>Alteromonas sp. ASW11-36 isolated from intertidal sand.</title>
        <authorList>
            <person name="Li Y."/>
        </authorList>
    </citation>
    <scope>NUCLEOTIDE SEQUENCE [LARGE SCALE GENOMIC DNA]</scope>
    <source>
        <strain evidence="1 2">ASW11-36</strain>
    </source>
</reference>
<dbReference type="Pfam" id="PF02635">
    <property type="entry name" value="DsrE"/>
    <property type="match status" value="1"/>
</dbReference>
<sequence length="121" mass="13170">MNNKVIACLITSSPRDEHATRNALNTVRNMLANNVTIDHLFFYADGVDVANACLSTAGDDESPTQAWQHIANAHGIPLIVCVTAAEKRGISAETNLANYFEAHGMGEFFSRLHSVETLVQL</sequence>
<dbReference type="PANTHER" id="PTHR34874:SF3">
    <property type="entry name" value="SULFURTRANSFERASE TUSD"/>
    <property type="match status" value="1"/>
</dbReference>
<dbReference type="EMBL" id="JAUCBP010000007">
    <property type="protein sequence ID" value="MDM7860807.1"/>
    <property type="molecule type" value="Genomic_DNA"/>
</dbReference>
<organism evidence="1 2">
    <name type="scientific">Alteromonas arenosi</name>
    <dbReference type="NCBI Taxonomy" id="3055817"/>
    <lineage>
        <taxon>Bacteria</taxon>
        <taxon>Pseudomonadati</taxon>
        <taxon>Pseudomonadota</taxon>
        <taxon>Gammaproteobacteria</taxon>
        <taxon>Alteromonadales</taxon>
        <taxon>Alteromonadaceae</taxon>
        <taxon>Alteromonas/Salinimonas group</taxon>
        <taxon>Alteromonas</taxon>
    </lineage>
</organism>
<proteinExistence type="predicted"/>
<dbReference type="SUPFAM" id="SSF75169">
    <property type="entry name" value="DsrEFH-like"/>
    <property type="match status" value="1"/>
</dbReference>
<dbReference type="RefSeq" id="WP_289365090.1">
    <property type="nucleotide sequence ID" value="NZ_JAUCBP010000007.1"/>
</dbReference>
<evidence type="ECO:0000313" key="1">
    <source>
        <dbReference type="EMBL" id="MDM7860807.1"/>
    </source>
</evidence>
<evidence type="ECO:0000313" key="2">
    <source>
        <dbReference type="Proteomes" id="UP001234343"/>
    </source>
</evidence>
<dbReference type="PANTHER" id="PTHR34874">
    <property type="entry name" value="PROTEIN YCHN"/>
    <property type="match status" value="1"/>
</dbReference>
<dbReference type="Gene3D" id="3.40.1260.10">
    <property type="entry name" value="DsrEFH-like"/>
    <property type="match status" value="1"/>
</dbReference>